<sequence>MNESTEGAFKRTNVPENLGKKNINYSCRYIHSSVSSYSTLSFCKPEDLWQSSTTFVAEALPAGETKGRQIIRINVVEYFVEYFWGHIRYVHCGRSWQESRTNESTRIQPHLRSISLREVRDAEADETSPSKLQSVETIGGPVQPSSLSSMVSSSEGCAGFERREWLASLRIRRPSFKAHKLGQKSFPHSLFLMTALSTLASNSIMTEPLPLQPVARSKISFFGSFPESVVSRPEDKSFVAKMDRRHRVKLLLNNSENLLLLLVVGWSRGSQKRTIRAQKVLFNVMNNSQKRYDQLVSAEDAADKIRLNRDSVRPFDEQEQERTFPSRLKTSDVNPPSKQESGDIETTTNVLLKRRYDLLEQSEET</sequence>
<feature type="region of interest" description="Disordered" evidence="1">
    <location>
        <begin position="119"/>
        <end position="138"/>
    </location>
</feature>
<name>A0A9P6EGL1_9AGAR</name>
<organism evidence="2 3">
    <name type="scientific">Crepidotus variabilis</name>
    <dbReference type="NCBI Taxonomy" id="179855"/>
    <lineage>
        <taxon>Eukaryota</taxon>
        <taxon>Fungi</taxon>
        <taxon>Dikarya</taxon>
        <taxon>Basidiomycota</taxon>
        <taxon>Agaricomycotina</taxon>
        <taxon>Agaricomycetes</taxon>
        <taxon>Agaricomycetidae</taxon>
        <taxon>Agaricales</taxon>
        <taxon>Agaricineae</taxon>
        <taxon>Crepidotaceae</taxon>
        <taxon>Crepidotus</taxon>
    </lineage>
</organism>
<proteinExistence type="predicted"/>
<accession>A0A9P6EGL1</accession>
<evidence type="ECO:0000256" key="1">
    <source>
        <dbReference type="SAM" id="MobiDB-lite"/>
    </source>
</evidence>
<feature type="compositionally biased region" description="Polar residues" evidence="1">
    <location>
        <begin position="331"/>
        <end position="346"/>
    </location>
</feature>
<evidence type="ECO:0000313" key="3">
    <source>
        <dbReference type="Proteomes" id="UP000807306"/>
    </source>
</evidence>
<evidence type="ECO:0000313" key="2">
    <source>
        <dbReference type="EMBL" id="KAF9528565.1"/>
    </source>
</evidence>
<reference evidence="2" key="1">
    <citation type="submission" date="2020-11" db="EMBL/GenBank/DDBJ databases">
        <authorList>
            <consortium name="DOE Joint Genome Institute"/>
            <person name="Ahrendt S."/>
            <person name="Riley R."/>
            <person name="Andreopoulos W."/>
            <person name="Labutti K."/>
            <person name="Pangilinan J."/>
            <person name="Ruiz-Duenas F.J."/>
            <person name="Barrasa J.M."/>
            <person name="Sanchez-Garcia M."/>
            <person name="Camarero S."/>
            <person name="Miyauchi S."/>
            <person name="Serrano A."/>
            <person name="Linde D."/>
            <person name="Babiker R."/>
            <person name="Drula E."/>
            <person name="Ayuso-Fernandez I."/>
            <person name="Pacheco R."/>
            <person name="Padilla G."/>
            <person name="Ferreira P."/>
            <person name="Barriuso J."/>
            <person name="Kellner H."/>
            <person name="Castanera R."/>
            <person name="Alfaro M."/>
            <person name="Ramirez L."/>
            <person name="Pisabarro A.G."/>
            <person name="Kuo A."/>
            <person name="Tritt A."/>
            <person name="Lipzen A."/>
            <person name="He G."/>
            <person name="Yan M."/>
            <person name="Ng V."/>
            <person name="Cullen D."/>
            <person name="Martin F."/>
            <person name="Rosso M.-N."/>
            <person name="Henrissat B."/>
            <person name="Hibbett D."/>
            <person name="Martinez A.T."/>
            <person name="Grigoriev I.V."/>
        </authorList>
    </citation>
    <scope>NUCLEOTIDE SEQUENCE</scope>
    <source>
        <strain evidence="2">CBS 506.95</strain>
    </source>
</reference>
<feature type="region of interest" description="Disordered" evidence="1">
    <location>
        <begin position="310"/>
        <end position="346"/>
    </location>
</feature>
<feature type="compositionally biased region" description="Basic and acidic residues" evidence="1">
    <location>
        <begin position="310"/>
        <end position="324"/>
    </location>
</feature>
<protein>
    <submittedName>
        <fullName evidence="2">Uncharacterized protein</fullName>
    </submittedName>
</protein>
<feature type="compositionally biased region" description="Polar residues" evidence="1">
    <location>
        <begin position="127"/>
        <end position="136"/>
    </location>
</feature>
<comment type="caution">
    <text evidence="2">The sequence shown here is derived from an EMBL/GenBank/DDBJ whole genome shotgun (WGS) entry which is preliminary data.</text>
</comment>
<keyword evidence="3" id="KW-1185">Reference proteome</keyword>
<dbReference type="Proteomes" id="UP000807306">
    <property type="component" value="Unassembled WGS sequence"/>
</dbReference>
<dbReference type="EMBL" id="MU157852">
    <property type="protein sequence ID" value="KAF9528565.1"/>
    <property type="molecule type" value="Genomic_DNA"/>
</dbReference>
<dbReference type="AlphaFoldDB" id="A0A9P6EGL1"/>
<gene>
    <name evidence="2" type="ORF">CPB83DRAFT_835806</name>
</gene>